<reference evidence="2" key="1">
    <citation type="submission" date="2018-11" db="EMBL/GenBank/DDBJ databases">
        <authorList>
            <person name="Alioto T."/>
            <person name="Alioto T."/>
        </authorList>
    </citation>
    <scope>NUCLEOTIDE SEQUENCE</scope>
</reference>
<gene>
    <name evidence="2" type="ORF">MGAL_10B039756</name>
</gene>
<evidence type="ECO:0000313" key="3">
    <source>
        <dbReference type="Proteomes" id="UP000596742"/>
    </source>
</evidence>
<comment type="caution">
    <text evidence="2">The sequence shown here is derived from an EMBL/GenBank/DDBJ whole genome shotgun (WGS) entry which is preliminary data.</text>
</comment>
<sequence length="167" mass="18191">MNDSLTSLRSESSEASMGDINFGSLVFTDGKTGPFDSDANESSVDKGLILFPEKDGKVEPQKGWRRPFVSEFPLFNNASVSPEPLQPNAKPVFEPKSLEPTESDTVGGLTTAPVIIKSEGLKAKGVTPDSQGRNRKPAQLENIVHPEKAKRRESVVRMPKRIILKTG</sequence>
<evidence type="ECO:0000256" key="1">
    <source>
        <dbReference type="SAM" id="MobiDB-lite"/>
    </source>
</evidence>
<proteinExistence type="predicted"/>
<organism evidence="2 3">
    <name type="scientific">Mytilus galloprovincialis</name>
    <name type="common">Mediterranean mussel</name>
    <dbReference type="NCBI Taxonomy" id="29158"/>
    <lineage>
        <taxon>Eukaryota</taxon>
        <taxon>Metazoa</taxon>
        <taxon>Spiralia</taxon>
        <taxon>Lophotrochozoa</taxon>
        <taxon>Mollusca</taxon>
        <taxon>Bivalvia</taxon>
        <taxon>Autobranchia</taxon>
        <taxon>Pteriomorphia</taxon>
        <taxon>Mytilida</taxon>
        <taxon>Mytiloidea</taxon>
        <taxon>Mytilidae</taxon>
        <taxon>Mytilinae</taxon>
        <taxon>Mytilus</taxon>
    </lineage>
</organism>
<dbReference type="Proteomes" id="UP000596742">
    <property type="component" value="Unassembled WGS sequence"/>
</dbReference>
<keyword evidence="3" id="KW-1185">Reference proteome</keyword>
<feature type="region of interest" description="Disordered" evidence="1">
    <location>
        <begin position="76"/>
        <end position="110"/>
    </location>
</feature>
<dbReference type="EMBL" id="UYJE01001402">
    <property type="protein sequence ID" value="VDI01921.1"/>
    <property type="molecule type" value="Genomic_DNA"/>
</dbReference>
<protein>
    <submittedName>
        <fullName evidence="2">Uncharacterized protein</fullName>
    </submittedName>
</protein>
<name>A0A8B6CB75_MYTGA</name>
<evidence type="ECO:0000313" key="2">
    <source>
        <dbReference type="EMBL" id="VDI01921.1"/>
    </source>
</evidence>
<accession>A0A8B6CB75</accession>
<dbReference type="AlphaFoldDB" id="A0A8B6CB75"/>